<dbReference type="AlphaFoldDB" id="A0A4U7N5J5"/>
<name>A0A4U7N5J5_9RHOB</name>
<comment type="caution">
    <text evidence="1">The sequence shown here is derived from an EMBL/GenBank/DDBJ whole genome shotgun (WGS) entry which is preliminary data.</text>
</comment>
<reference evidence="1 2" key="1">
    <citation type="submission" date="2019-04" db="EMBL/GenBank/DDBJ databases">
        <title>Genome sequence of Pelagicola litoralis CL-ES2.</title>
        <authorList>
            <person name="Cao J."/>
        </authorList>
    </citation>
    <scope>NUCLEOTIDE SEQUENCE [LARGE SCALE GENOMIC DNA]</scope>
    <source>
        <strain evidence="1 2">CL-ES2</strain>
    </source>
</reference>
<keyword evidence="2" id="KW-1185">Reference proteome</keyword>
<dbReference type="OrthoDB" id="7877306at2"/>
<protein>
    <submittedName>
        <fullName evidence="1">Uncharacterized protein</fullName>
    </submittedName>
</protein>
<dbReference type="EMBL" id="SULI01000008">
    <property type="protein sequence ID" value="TKZ20918.1"/>
    <property type="molecule type" value="Genomic_DNA"/>
</dbReference>
<dbReference type="RefSeq" id="WP_138016045.1">
    <property type="nucleotide sequence ID" value="NZ_SULI01000008.1"/>
</dbReference>
<proteinExistence type="predicted"/>
<evidence type="ECO:0000313" key="2">
    <source>
        <dbReference type="Proteomes" id="UP000306575"/>
    </source>
</evidence>
<accession>A0A4U7N5J5</accession>
<evidence type="ECO:0000313" key="1">
    <source>
        <dbReference type="EMBL" id="TKZ20918.1"/>
    </source>
</evidence>
<gene>
    <name evidence="1" type="ORF">FAP39_08885</name>
</gene>
<dbReference type="Proteomes" id="UP000306575">
    <property type="component" value="Unassembled WGS sequence"/>
</dbReference>
<sequence length="139" mass="15379">MALSFQILKSLDLVYVKYIGFVELDASLKTFAEYAAHPDCRPGQKQLIDLAQVTDLERDFTKIMKHQAQKADVFTAGTAQTVVVYYAPTEIAQLMAQIAARSWEDVEGIICVILEDEAQALAVLGLAHNSISEMLHVHA</sequence>
<organism evidence="1 2">
    <name type="scientific">Shimia litoralis</name>
    <dbReference type="NCBI Taxonomy" id="420403"/>
    <lineage>
        <taxon>Bacteria</taxon>
        <taxon>Pseudomonadati</taxon>
        <taxon>Pseudomonadota</taxon>
        <taxon>Alphaproteobacteria</taxon>
        <taxon>Rhodobacterales</taxon>
        <taxon>Roseobacteraceae</taxon>
    </lineage>
</organism>